<evidence type="ECO:0000259" key="3">
    <source>
        <dbReference type="Pfam" id="PF20410"/>
    </source>
</evidence>
<feature type="region of interest" description="Disordered" evidence="1">
    <location>
        <begin position="207"/>
        <end position="233"/>
    </location>
</feature>
<feature type="region of interest" description="Disordered" evidence="1">
    <location>
        <begin position="92"/>
        <end position="112"/>
    </location>
</feature>
<gene>
    <name evidence="4" type="ORF">XTPLMG728_1668</name>
</gene>
<dbReference type="InterPro" id="IPR036366">
    <property type="entry name" value="PGBDSf"/>
</dbReference>
<protein>
    <submittedName>
        <fullName evidence="4">Uncharacterized protein</fullName>
    </submittedName>
</protein>
<dbReference type="InterPro" id="IPR002477">
    <property type="entry name" value="Peptidoglycan-bd-like"/>
</dbReference>
<dbReference type="Pfam" id="PF01471">
    <property type="entry name" value="PG_binding_1"/>
    <property type="match status" value="1"/>
</dbReference>
<dbReference type="InterPro" id="IPR046519">
    <property type="entry name" value="X-Tfes_XVIPCD"/>
</dbReference>
<dbReference type="Proteomes" id="UP000041247">
    <property type="component" value="Unassembled WGS sequence"/>
</dbReference>
<evidence type="ECO:0000313" key="4">
    <source>
        <dbReference type="EMBL" id="CTP87752.1"/>
    </source>
</evidence>
<evidence type="ECO:0000259" key="2">
    <source>
        <dbReference type="Pfam" id="PF01471"/>
    </source>
</evidence>
<feature type="compositionally biased region" description="Polar residues" evidence="1">
    <location>
        <begin position="627"/>
        <end position="636"/>
    </location>
</feature>
<dbReference type="Pfam" id="PF20410">
    <property type="entry name" value="X-Tfes_XVIPCD"/>
    <property type="match status" value="1"/>
</dbReference>
<dbReference type="InterPro" id="IPR036365">
    <property type="entry name" value="PGBD-like_sf"/>
</dbReference>
<evidence type="ECO:0000313" key="5">
    <source>
        <dbReference type="Proteomes" id="UP000041247"/>
    </source>
</evidence>
<reference evidence="4 5" key="1">
    <citation type="submission" date="2015-07" db="EMBL/GenBank/DDBJ databases">
        <authorList>
            <person name="Noorani M."/>
        </authorList>
    </citation>
    <scope>NUCLEOTIDE SEQUENCE [LARGE SCALE GENOMIC DNA]</scope>
    <source>
        <strain evidence="4">LMG728</strain>
    </source>
</reference>
<accession>A0A0K2ZRW9</accession>
<feature type="compositionally biased region" description="Polar residues" evidence="1">
    <location>
        <begin position="433"/>
        <end position="443"/>
    </location>
</feature>
<dbReference type="Gene3D" id="1.10.101.10">
    <property type="entry name" value="PGBD-like superfamily/PGBD"/>
    <property type="match status" value="1"/>
</dbReference>
<dbReference type="Gene3D" id="1.10.530.10">
    <property type="match status" value="1"/>
</dbReference>
<feature type="region of interest" description="Disordered" evidence="1">
    <location>
        <begin position="619"/>
        <end position="660"/>
    </location>
</feature>
<dbReference type="SUPFAM" id="SSF47090">
    <property type="entry name" value="PGBD-like"/>
    <property type="match status" value="1"/>
</dbReference>
<sequence>MARDYTKAENLDIIEREAKERHIPVDDFMRFAYIETGGKFNEQASRGPNGAKGLFQFTPGTAAAYGISGRELDAVANTDAAARLYQDNQHALTRQHDKDHRPYLSGKPQPDGLDMYMAHQQGAGGYRSIQAAVASGGFAREDTRSNILNNVPREKDAGGAKQFEAYTGSSLAEFKKMSDQDMAKTFLKYWDTKFDHIAIPEKGIKPVAEGRAPQPVPPGRMQPHEAVHPAAHPATTAATAKQDGHAGIQLTAAHAMGVKYDDVQYAINIKGHKLYHPGADGKHLEQGYIDCSGWVSELQNATMREINQKAGHTVFGRQDMLAQGMNGSGGIVKKAFDNSGVLLQGQDVFKPGALKEGMVIGVDAGNTKHEHWKGIDHILMVVRDPKSGELQVSQSSGSKGVNTMPLDDYLAGHKNAKLFASDPLAKARDLLQDRQQTQSQNHSQGHDARTSLQPGEQGHEVKAMQQRLIEHGIKDNSGKLLTGTGYYGDKTKEVVANLQREKGIEPTGIADKITLDALSKLQTQGKTDAKANPAAAEAQRADNPLFTQALEKLQKQGQNGGFNSREELQRAAGQVAFEAKVGGMSRIDDVVHSTDGKGLIAVERNPNNPHDVNRAYVDKQHAATVPLEQSQQQLAAETQRQAQDQTQDQRTQTQAQTPTR</sequence>
<dbReference type="SUPFAM" id="SSF53955">
    <property type="entry name" value="Lysozyme-like"/>
    <property type="match status" value="1"/>
</dbReference>
<feature type="domain" description="Peptidoglycan binding-like" evidence="2">
    <location>
        <begin position="458"/>
        <end position="518"/>
    </location>
</feature>
<feature type="compositionally biased region" description="Low complexity" evidence="1">
    <location>
        <begin position="638"/>
        <end position="660"/>
    </location>
</feature>
<feature type="domain" description="X-Tfes XVIPCD" evidence="3">
    <location>
        <begin position="538"/>
        <end position="636"/>
    </location>
</feature>
<name>A0A0K2ZRW9_9XANT</name>
<organism evidence="4 5">
    <name type="scientific">Xanthomonas graminis pv. poae</name>
    <dbReference type="NCBI Taxonomy" id="227946"/>
    <lineage>
        <taxon>Bacteria</taxon>
        <taxon>Pseudomonadati</taxon>
        <taxon>Pseudomonadota</taxon>
        <taxon>Gammaproteobacteria</taxon>
        <taxon>Lysobacterales</taxon>
        <taxon>Lysobacteraceae</taxon>
        <taxon>Xanthomonas</taxon>
        <taxon>Xanthomonas translucens group</taxon>
        <taxon>Xanthomonas graminis</taxon>
    </lineage>
</organism>
<dbReference type="EMBL" id="CXOK01000042">
    <property type="protein sequence ID" value="CTP87752.1"/>
    <property type="molecule type" value="Genomic_DNA"/>
</dbReference>
<feature type="region of interest" description="Disordered" evidence="1">
    <location>
        <begin position="433"/>
        <end position="462"/>
    </location>
</feature>
<dbReference type="InterPro" id="IPR023346">
    <property type="entry name" value="Lysozyme-like_dom_sf"/>
</dbReference>
<dbReference type="RefSeq" id="WP_053840750.1">
    <property type="nucleotide sequence ID" value="NZ_CP076250.1"/>
</dbReference>
<evidence type="ECO:0000256" key="1">
    <source>
        <dbReference type="SAM" id="MobiDB-lite"/>
    </source>
</evidence>
<proteinExistence type="predicted"/>
<dbReference type="AlphaFoldDB" id="A0A0K2ZRW9"/>